<dbReference type="OrthoDB" id="165386at2"/>
<dbReference type="AlphaFoldDB" id="A0A5C1QB26"/>
<dbReference type="EMBL" id="CP035807">
    <property type="protein sequence ID" value="QEN03864.1"/>
    <property type="molecule type" value="Genomic_DNA"/>
</dbReference>
<dbReference type="KEGG" id="sper:EW093_03825"/>
<dbReference type="PROSITE" id="PS51257">
    <property type="entry name" value="PROKAR_LIPOPROTEIN"/>
    <property type="match status" value="1"/>
</dbReference>
<keyword evidence="3" id="KW-1185">Reference proteome</keyword>
<dbReference type="Proteomes" id="UP000323824">
    <property type="component" value="Chromosome"/>
</dbReference>
<evidence type="ECO:0000313" key="3">
    <source>
        <dbReference type="Proteomes" id="UP000323824"/>
    </source>
</evidence>
<name>A0A5C1QB26_9SPIO</name>
<evidence type="ECO:0000313" key="2">
    <source>
        <dbReference type="EMBL" id="QEN03864.1"/>
    </source>
</evidence>
<keyword evidence="1" id="KW-1133">Transmembrane helix</keyword>
<organism evidence="2 3">
    <name type="scientific">Thiospirochaeta perfilievii</name>
    <dbReference type="NCBI Taxonomy" id="252967"/>
    <lineage>
        <taxon>Bacteria</taxon>
        <taxon>Pseudomonadati</taxon>
        <taxon>Spirochaetota</taxon>
        <taxon>Spirochaetia</taxon>
        <taxon>Spirochaetales</taxon>
        <taxon>Spirochaetaceae</taxon>
        <taxon>Thiospirochaeta</taxon>
    </lineage>
</organism>
<reference evidence="2 3" key="1">
    <citation type="submission" date="2019-02" db="EMBL/GenBank/DDBJ databases">
        <authorList>
            <person name="Fomenkov A."/>
            <person name="Dubinina G."/>
            <person name="Grabovich M."/>
            <person name="Vincze T."/>
            <person name="Roberts R.J."/>
        </authorList>
    </citation>
    <scope>NUCLEOTIDE SEQUENCE [LARGE SCALE GENOMIC DNA]</scope>
    <source>
        <strain evidence="2 3">P</strain>
    </source>
</reference>
<keyword evidence="1" id="KW-0812">Transmembrane</keyword>
<gene>
    <name evidence="2" type="ORF">EW093_03825</name>
</gene>
<feature type="transmembrane region" description="Helical" evidence="1">
    <location>
        <begin position="39"/>
        <end position="60"/>
    </location>
</feature>
<protein>
    <recommendedName>
        <fullName evidence="4">Lipoprotein</fullName>
    </recommendedName>
</protein>
<sequence length="104" mass="11481">MKKKITLITAIFVVALFLTSCTAGVNVAEKVPNSQEYLAGFFRGLWHGFILLFSFIGSLFNDTISIYEVHNSGGLYDLGFLIGASTFFGGSGRAGKRRCKKERY</sequence>
<dbReference type="RefSeq" id="WP_149567122.1">
    <property type="nucleotide sequence ID" value="NZ_CP035807.1"/>
</dbReference>
<accession>A0A5C1QB26</accession>
<evidence type="ECO:0008006" key="4">
    <source>
        <dbReference type="Google" id="ProtNLM"/>
    </source>
</evidence>
<keyword evidence="1" id="KW-0472">Membrane</keyword>
<evidence type="ECO:0000256" key="1">
    <source>
        <dbReference type="SAM" id="Phobius"/>
    </source>
</evidence>
<proteinExistence type="predicted"/>
<reference evidence="2 3" key="2">
    <citation type="submission" date="2019-09" db="EMBL/GenBank/DDBJ databases">
        <title>Complete Genome Sequence and Methylome Analysis of free living Spirochaetas.</title>
        <authorList>
            <person name="Leshcheva N."/>
            <person name="Mikheeva N."/>
        </authorList>
    </citation>
    <scope>NUCLEOTIDE SEQUENCE [LARGE SCALE GENOMIC DNA]</scope>
    <source>
        <strain evidence="2 3">P</strain>
    </source>
</reference>